<accession>A0AAC9BMK6</accession>
<dbReference type="KEGG" id="rin:ACS15_5710"/>
<dbReference type="InterPro" id="IPR046867">
    <property type="entry name" value="AldOxase/xan_DH_MoCoBD2"/>
</dbReference>
<name>A0AAC9BMK6_9RALS</name>
<sequence length="104" mass="11277">MAVSRTGVEEQLYGGLMWGLGHALFDRIDIQGGAVQQSNFHDYPVMRMSDMPAIEIVVVDGNLDKPGGVGELANPPVAPAIANAIFRLTGKRQRETPFKLDLQA</sequence>
<dbReference type="Gene3D" id="3.30.365.10">
    <property type="entry name" value="Aldehyde oxidase/xanthine dehydrogenase, molybdopterin binding domain"/>
    <property type="match status" value="1"/>
</dbReference>
<dbReference type="InterPro" id="IPR052516">
    <property type="entry name" value="N-heterocyclic_Hydroxylase"/>
</dbReference>
<proteinExistence type="predicted"/>
<dbReference type="Pfam" id="PF20256">
    <property type="entry name" value="MoCoBD_2"/>
    <property type="match status" value="1"/>
</dbReference>
<evidence type="ECO:0000259" key="1">
    <source>
        <dbReference type="Pfam" id="PF20256"/>
    </source>
</evidence>
<dbReference type="EMBL" id="CP012606">
    <property type="protein sequence ID" value="ANH76845.1"/>
    <property type="molecule type" value="Genomic_DNA"/>
</dbReference>
<organism evidence="2 3">
    <name type="scientific">Ralstonia insidiosa</name>
    <dbReference type="NCBI Taxonomy" id="190721"/>
    <lineage>
        <taxon>Bacteria</taxon>
        <taxon>Pseudomonadati</taxon>
        <taxon>Pseudomonadota</taxon>
        <taxon>Betaproteobacteria</taxon>
        <taxon>Burkholderiales</taxon>
        <taxon>Burkholderiaceae</taxon>
        <taxon>Ralstonia</taxon>
    </lineage>
</organism>
<dbReference type="AlphaFoldDB" id="A0AAC9BMK6"/>
<gene>
    <name evidence="2" type="ORF">ACS15_5710</name>
</gene>
<feature type="domain" description="Aldehyde oxidase/xanthine dehydrogenase second molybdopterin binding" evidence="1">
    <location>
        <begin position="5"/>
        <end position="52"/>
    </location>
</feature>
<dbReference type="PANTHER" id="PTHR47495:SF2">
    <property type="entry name" value="ALDEHYDE DEHYDROGENASE"/>
    <property type="match status" value="1"/>
</dbReference>
<dbReference type="SUPFAM" id="SSF56003">
    <property type="entry name" value="Molybdenum cofactor-binding domain"/>
    <property type="match status" value="1"/>
</dbReference>
<evidence type="ECO:0000313" key="3">
    <source>
        <dbReference type="Proteomes" id="UP000077927"/>
    </source>
</evidence>
<dbReference type="GO" id="GO:0016491">
    <property type="term" value="F:oxidoreductase activity"/>
    <property type="evidence" value="ECO:0007669"/>
    <property type="project" value="InterPro"/>
</dbReference>
<dbReference type="InterPro" id="IPR037165">
    <property type="entry name" value="AldOxase/xan_DH_Mopterin-bd_sf"/>
</dbReference>
<dbReference type="Proteomes" id="UP000077927">
    <property type="component" value="Chromosome 2"/>
</dbReference>
<reference evidence="2 3" key="1">
    <citation type="submission" date="2015-09" db="EMBL/GenBank/DDBJ databases">
        <authorList>
            <person name="Xu Y."/>
            <person name="Nagy A."/>
            <person name="Liu N.T."/>
            <person name="Nou X."/>
        </authorList>
    </citation>
    <scope>NUCLEOTIDE SEQUENCE [LARGE SCALE GENOMIC DNA]</scope>
    <source>
        <strain evidence="2 3">FC1138</strain>
    </source>
</reference>
<protein>
    <submittedName>
        <fullName evidence="2">Molybdopterin-binding domain of aldehyde dehydrogenase family protein</fullName>
    </submittedName>
</protein>
<dbReference type="PANTHER" id="PTHR47495">
    <property type="entry name" value="ALDEHYDE DEHYDROGENASE"/>
    <property type="match status" value="1"/>
</dbReference>
<evidence type="ECO:0000313" key="2">
    <source>
        <dbReference type="EMBL" id="ANH76845.1"/>
    </source>
</evidence>